<dbReference type="EMBL" id="VZSU01002399">
    <property type="protein sequence ID" value="NXA00089.1"/>
    <property type="molecule type" value="Genomic_DNA"/>
</dbReference>
<keyword evidence="2" id="KW-0396">Initiation factor</keyword>
<gene>
    <name evidence="8" type="primary">Eif3c</name>
    <name evidence="8" type="ORF">NESACU_R15611</name>
</gene>
<keyword evidence="3" id="KW-0597">Phosphoprotein</keyword>
<organism evidence="8 9">
    <name type="scientific">Nesospiza acunhae</name>
    <dbReference type="NCBI Taxonomy" id="381881"/>
    <lineage>
        <taxon>Eukaryota</taxon>
        <taxon>Metazoa</taxon>
        <taxon>Chordata</taxon>
        <taxon>Craniata</taxon>
        <taxon>Vertebrata</taxon>
        <taxon>Euteleostomi</taxon>
        <taxon>Archelosauria</taxon>
        <taxon>Archosauria</taxon>
        <taxon>Dinosauria</taxon>
        <taxon>Saurischia</taxon>
        <taxon>Theropoda</taxon>
        <taxon>Coelurosauria</taxon>
        <taxon>Aves</taxon>
        <taxon>Neognathae</taxon>
        <taxon>Neoaves</taxon>
        <taxon>Telluraves</taxon>
        <taxon>Australaves</taxon>
        <taxon>Passeriformes</taxon>
        <taxon>Thraupidae</taxon>
        <taxon>Nesospiza</taxon>
    </lineage>
</organism>
<feature type="compositionally biased region" description="Basic and acidic residues" evidence="6">
    <location>
        <begin position="463"/>
        <end position="526"/>
    </location>
</feature>
<dbReference type="HAMAP" id="MF_03002">
    <property type="entry name" value="eIF3c"/>
    <property type="match status" value="1"/>
</dbReference>
<evidence type="ECO:0000256" key="3">
    <source>
        <dbReference type="ARBA" id="ARBA00022553"/>
    </source>
</evidence>
<dbReference type="SMART" id="SM00088">
    <property type="entry name" value="PINT"/>
    <property type="match status" value="1"/>
</dbReference>
<dbReference type="PROSITE" id="PS50250">
    <property type="entry name" value="PCI"/>
    <property type="match status" value="1"/>
</dbReference>
<dbReference type="Gene3D" id="1.10.10.10">
    <property type="entry name" value="Winged helix-like DNA-binding domain superfamily/Winged helix DNA-binding domain"/>
    <property type="match status" value="1"/>
</dbReference>
<dbReference type="InterPro" id="IPR058999">
    <property type="entry name" value="EIF3CL_C"/>
</dbReference>
<dbReference type="Pfam" id="PF01399">
    <property type="entry name" value="PCI"/>
    <property type="match status" value="1"/>
</dbReference>
<dbReference type="GO" id="GO:0003723">
    <property type="term" value="F:RNA binding"/>
    <property type="evidence" value="ECO:0007669"/>
    <property type="project" value="InterPro"/>
</dbReference>
<dbReference type="Pfam" id="PF26569">
    <property type="entry name" value="EIF3CL_C"/>
    <property type="match status" value="1"/>
</dbReference>
<feature type="compositionally biased region" description="Acidic residues" evidence="6">
    <location>
        <begin position="527"/>
        <end position="536"/>
    </location>
</feature>
<dbReference type="Pfam" id="PF05470">
    <property type="entry name" value="eIF-3c_N"/>
    <property type="match status" value="2"/>
</dbReference>
<dbReference type="InterPro" id="IPR008905">
    <property type="entry name" value="EIF3C_N_dom"/>
</dbReference>
<dbReference type="GO" id="GO:0005852">
    <property type="term" value="C:eukaryotic translation initiation factor 3 complex"/>
    <property type="evidence" value="ECO:0007669"/>
    <property type="project" value="InterPro"/>
</dbReference>
<feature type="compositionally biased region" description="Basic and acidic residues" evidence="6">
    <location>
        <begin position="208"/>
        <end position="219"/>
    </location>
</feature>
<reference evidence="8 9" key="1">
    <citation type="submission" date="2019-09" db="EMBL/GenBank/DDBJ databases">
        <title>Bird 10,000 Genomes (B10K) Project - Family phase.</title>
        <authorList>
            <person name="Zhang G."/>
        </authorList>
    </citation>
    <scope>NUCLEOTIDE SEQUENCE [LARGE SCALE GENOMIC DNA]</scope>
    <source>
        <strain evidence="8">OUT-0053</strain>
        <tissue evidence="8">Muscle</tissue>
    </source>
</reference>
<evidence type="ECO:0000256" key="5">
    <source>
        <dbReference type="ARBA" id="ARBA00057041"/>
    </source>
</evidence>
<feature type="region of interest" description="Disordered" evidence="6">
    <location>
        <begin position="208"/>
        <end position="240"/>
    </location>
</feature>
<dbReference type="Proteomes" id="UP000549091">
    <property type="component" value="Unassembled WGS sequence"/>
</dbReference>
<evidence type="ECO:0000256" key="4">
    <source>
        <dbReference type="ARBA" id="ARBA00022917"/>
    </source>
</evidence>
<feature type="non-terminal residue" evidence="8">
    <location>
        <position position="1"/>
    </location>
</feature>
<dbReference type="InterPro" id="IPR000717">
    <property type="entry name" value="PCI_dom"/>
</dbReference>
<dbReference type="SUPFAM" id="SSF46785">
    <property type="entry name" value="Winged helix' DNA-binding domain"/>
    <property type="match status" value="1"/>
</dbReference>
<evidence type="ECO:0000256" key="1">
    <source>
        <dbReference type="ARBA" id="ARBA00022490"/>
    </source>
</evidence>
<keyword evidence="1" id="KW-0963">Cytoplasm</keyword>
<feature type="region of interest" description="Disordered" evidence="6">
    <location>
        <begin position="166"/>
        <end position="193"/>
    </location>
</feature>
<comment type="function">
    <text evidence="5">Component of the eukaryotic translation initiation factor 3 (eIF-3) complex, which is required for several steps in the initiation of protein synthesis. The eIF-3 complex associates with the 40S ribosome and facilitates the recruitment of eIF-1, eIF-1A, eIF-2:GTP:methionyl-tRNAi and eIF-5 to form the 43S pre-initiation complex (43S PIC). The eIF-3 complex stimulates mRNA recruitment to the 43S PIC and scanning of the mRNA for AUG recognition. The eIF-3 complex is also required for disassembly and recycling of post-termination ribosomal complexes and subsequently prevents premature joining of the 40S and 60S ribosomal subunits prior to initiation. The eIF-3 complex specifically targets and initiates translation of a subset of mRNAs involved in cell proliferation, including cell cycling, differentiation and apoptosis, and uses different modes of RNA stem-loop binding to exert either translational activation or repression.</text>
</comment>
<sequence length="904" mass="105264">DRRYEELTNLIRSIRNAMKIRDVSRCLEEFELLGRAWAKAKGVVDRDGVPRFYLRILADLEDYLSELWEDKEGKKKMNKNNAKALSSLRQKLRKYNRDYEGQIAAYRQNPEQSDEDEEKSRRDSEGLGKFGQIWAFWAFWDNKWNFGGNFWGFWAFFPGIFGEEESESESESDEDWGDSASESDSESDEDDGKFTSLASKFLKKDEERRGAERRREEKAKKKLERKSRREEEEEEEEGGEWEKVKCGVPLIKEKPKMFAKGTEITVGLVVKKLNEILQARGKKGTDRAAQIELLQHLVAVAHEHNLGVPLELKIKFNIVASLYDYNPNLAAYMKPELWQKCLGCIEELLELLFAHPEIFVGENVLEESENLGNPEQPFRVRGCVLTLVERMDEEFTKIMQNTDPHSQEYVEHLKDEGRVCRIIARLQRYLQGKGSPEELCRVYLRRILHTYYKFDYGAARRKGQTDGRARRDGQRDGEEEGREKEDGQEKEEGEKEDRQAKEDGQKDAQGKEDGQNDGQKEEAQVKEEEEEEEEDSEALMERLCRFVYAKDRTDRIRTCAILCHIYHHALHSRWYRARDLMLMSHLQDNIQHADPPVQILYNRTMVQLGICAFRQGLIKDAHNALLDIQSSGRAKELLGQGLLLRSLQERNAEQEKVEKRRQVPFHMHVNLELLECVYLVAAMLLEIPYMAAHEFDARRRMISKQFHHQLRVGERQPLLGPPESMREHVVAASKAMKTGDWRRCHRFVVNEKMNGKVWDLFPEADQVRAMLVRKIQEESLRTYLFTYSSVYDSISMETLAAMFELDLPTVHGIISKMIINEELMASLDQPTATVMMHRTEPTATQNLALQLAEKLGNLVENNERVLDQRQGAYGGYFRDQKDGGYRKGDGYLRRGGFRQERSNY</sequence>
<comment type="caution">
    <text evidence="8">The sequence shown here is derived from an EMBL/GenBank/DDBJ whole genome shotgun (WGS) entry which is preliminary data.</text>
</comment>
<dbReference type="FunFam" id="1.10.10.10:FF:000461">
    <property type="entry name" value="Eukaryotic translation initiation factor 3 subunit C"/>
    <property type="match status" value="1"/>
</dbReference>
<dbReference type="GO" id="GO:0003743">
    <property type="term" value="F:translation initiation factor activity"/>
    <property type="evidence" value="ECO:0007669"/>
    <property type="project" value="UniProtKB-KW"/>
</dbReference>
<dbReference type="PANTHER" id="PTHR13937:SF0">
    <property type="entry name" value="EUKARYOTIC TRANSLATION INITIATION FACTOR 3 SUBUNIT C-RELATED"/>
    <property type="match status" value="1"/>
</dbReference>
<keyword evidence="4" id="KW-0648">Protein biosynthesis</keyword>
<feature type="region of interest" description="Disordered" evidence="6">
    <location>
        <begin position="105"/>
        <end position="124"/>
    </location>
</feature>
<evidence type="ECO:0000259" key="7">
    <source>
        <dbReference type="PROSITE" id="PS50250"/>
    </source>
</evidence>
<feature type="compositionally biased region" description="Acidic residues" evidence="6">
    <location>
        <begin position="166"/>
        <end position="191"/>
    </location>
</feature>
<accession>A0A7K7S6M8</accession>
<evidence type="ECO:0000313" key="9">
    <source>
        <dbReference type="Proteomes" id="UP000549091"/>
    </source>
</evidence>
<proteinExistence type="inferred from homology"/>
<dbReference type="InterPro" id="IPR036388">
    <property type="entry name" value="WH-like_DNA-bd_sf"/>
</dbReference>
<protein>
    <submittedName>
        <fullName evidence="8">EIF3C factor</fullName>
    </submittedName>
</protein>
<evidence type="ECO:0000256" key="6">
    <source>
        <dbReference type="SAM" id="MobiDB-lite"/>
    </source>
</evidence>
<dbReference type="InterPro" id="IPR036390">
    <property type="entry name" value="WH_DNA-bd_sf"/>
</dbReference>
<dbReference type="AlphaFoldDB" id="A0A7K7S6M8"/>
<feature type="non-terminal residue" evidence="8">
    <location>
        <position position="904"/>
    </location>
</feature>
<evidence type="ECO:0000256" key="2">
    <source>
        <dbReference type="ARBA" id="ARBA00022540"/>
    </source>
</evidence>
<keyword evidence="9" id="KW-1185">Reference proteome</keyword>
<dbReference type="GO" id="GO:0031369">
    <property type="term" value="F:translation initiation factor binding"/>
    <property type="evidence" value="ECO:0007669"/>
    <property type="project" value="InterPro"/>
</dbReference>
<name>A0A7K7S6M8_9PASS</name>
<feature type="domain" description="PCI" evidence="7">
    <location>
        <begin position="665"/>
        <end position="841"/>
    </location>
</feature>
<feature type="region of interest" description="Disordered" evidence="6">
    <location>
        <begin position="462"/>
        <end position="536"/>
    </location>
</feature>
<dbReference type="PANTHER" id="PTHR13937">
    <property type="entry name" value="EUKARYOTIC TRANSLATION INITATION FACTOR 3, SUBUNIT 8 EIF3S8 -RELATED"/>
    <property type="match status" value="1"/>
</dbReference>
<dbReference type="InterPro" id="IPR027516">
    <property type="entry name" value="EIF3C"/>
</dbReference>
<evidence type="ECO:0000313" key="8">
    <source>
        <dbReference type="EMBL" id="NXA00089.1"/>
    </source>
</evidence>